<accession>A0ABV2ZLD9</accession>
<protein>
    <submittedName>
        <fullName evidence="2">Uncharacterized protein</fullName>
    </submittedName>
</protein>
<dbReference type="RefSeq" id="WP_361704484.1">
    <property type="nucleotide sequence ID" value="NZ_JBEZVE010000012.1"/>
</dbReference>
<dbReference type="Proteomes" id="UP001550739">
    <property type="component" value="Unassembled WGS sequence"/>
</dbReference>
<evidence type="ECO:0000256" key="1">
    <source>
        <dbReference type="SAM" id="MobiDB-lite"/>
    </source>
</evidence>
<feature type="region of interest" description="Disordered" evidence="1">
    <location>
        <begin position="189"/>
        <end position="214"/>
    </location>
</feature>
<reference evidence="2 3" key="1">
    <citation type="submission" date="2024-06" db="EMBL/GenBank/DDBJ databases">
        <title>The Natural Products Discovery Center: Release of the First 8490 Sequenced Strains for Exploring Actinobacteria Biosynthetic Diversity.</title>
        <authorList>
            <person name="Kalkreuter E."/>
            <person name="Kautsar S.A."/>
            <person name="Yang D."/>
            <person name="Bader C.D."/>
            <person name="Teijaro C.N."/>
            <person name="Fluegel L."/>
            <person name="Davis C.M."/>
            <person name="Simpson J.R."/>
            <person name="Lauterbach L."/>
            <person name="Steele A.D."/>
            <person name="Gui C."/>
            <person name="Meng S."/>
            <person name="Li G."/>
            <person name="Viehrig K."/>
            <person name="Ye F."/>
            <person name="Su P."/>
            <person name="Kiefer A.F."/>
            <person name="Nichols A."/>
            <person name="Cepeda A.J."/>
            <person name="Yan W."/>
            <person name="Fan B."/>
            <person name="Jiang Y."/>
            <person name="Adhikari A."/>
            <person name="Zheng C.-J."/>
            <person name="Schuster L."/>
            <person name="Cowan T.M."/>
            <person name="Smanski M.J."/>
            <person name="Chevrette M.G."/>
            <person name="De Carvalho L.P.S."/>
            <person name="Shen B."/>
        </authorList>
    </citation>
    <scope>NUCLEOTIDE SEQUENCE [LARGE SCALE GENOMIC DNA]</scope>
    <source>
        <strain evidence="2 3">NPDC033843</strain>
    </source>
</reference>
<proteinExistence type="predicted"/>
<feature type="compositionally biased region" description="Pro residues" evidence="1">
    <location>
        <begin position="196"/>
        <end position="206"/>
    </location>
</feature>
<name>A0ABV2ZLD9_9ACTN</name>
<organism evidence="2 3">
    <name type="scientific">Streptomyces sp. 900129855</name>
    <dbReference type="NCBI Taxonomy" id="3155129"/>
    <lineage>
        <taxon>Bacteria</taxon>
        <taxon>Bacillati</taxon>
        <taxon>Actinomycetota</taxon>
        <taxon>Actinomycetes</taxon>
        <taxon>Kitasatosporales</taxon>
        <taxon>Streptomycetaceae</taxon>
        <taxon>Streptomyces</taxon>
    </lineage>
</organism>
<dbReference type="EMBL" id="JBEZVE010000012">
    <property type="protein sequence ID" value="MEU3783373.1"/>
    <property type="molecule type" value="Genomic_DNA"/>
</dbReference>
<gene>
    <name evidence="2" type="ORF">AB0E89_22970</name>
</gene>
<evidence type="ECO:0000313" key="2">
    <source>
        <dbReference type="EMBL" id="MEU3783373.1"/>
    </source>
</evidence>
<keyword evidence="3" id="KW-1185">Reference proteome</keyword>
<comment type="caution">
    <text evidence="2">The sequence shown here is derived from an EMBL/GenBank/DDBJ whole genome shotgun (WGS) entry which is preliminary data.</text>
</comment>
<evidence type="ECO:0000313" key="3">
    <source>
        <dbReference type="Proteomes" id="UP001550739"/>
    </source>
</evidence>
<sequence>MLTFTVGSGPALEAAEFADFTTGCALYRLTRIGTFTFDWDPTFQHDPEDPHAQDHLRVTYGTGTDFRWHPSMPDAPVLFGITLAGQETFTSAALTDDRLHLRPHRMIHTAPAYAPVGARRRTNEIVHALATHWLAQVWTPDLRRAHDHHHAPQTLATFSTRLSDTEQRFKALERAQAFYRDVIDRANTTLKTGSVPTPPNAPPAPAPDATQSGR</sequence>